<dbReference type="Gene3D" id="2.60.40.10">
    <property type="entry name" value="Immunoglobulins"/>
    <property type="match status" value="2"/>
</dbReference>
<dbReference type="InterPro" id="IPR013783">
    <property type="entry name" value="Ig-like_fold"/>
</dbReference>
<evidence type="ECO:0000259" key="2">
    <source>
        <dbReference type="Pfam" id="PF01425"/>
    </source>
</evidence>
<protein>
    <submittedName>
        <fullName evidence="4">Amidase</fullName>
    </submittedName>
</protein>
<dbReference type="Pfam" id="PF16640">
    <property type="entry name" value="Big_3_5"/>
    <property type="match status" value="2"/>
</dbReference>
<dbReference type="Gene3D" id="3.90.1300.10">
    <property type="entry name" value="Amidase signature (AS) domain"/>
    <property type="match status" value="1"/>
</dbReference>
<dbReference type="InterPro" id="IPR023631">
    <property type="entry name" value="Amidase_dom"/>
</dbReference>
<keyword evidence="1" id="KW-0732">Signal</keyword>
<reference evidence="4 5" key="1">
    <citation type="submission" date="2019-12" db="EMBL/GenBank/DDBJ databases">
        <authorList>
            <person name="Kun Z."/>
        </authorList>
    </citation>
    <scope>NUCLEOTIDE SEQUENCE [LARGE SCALE GENOMIC DNA]</scope>
    <source>
        <strain evidence="4 5">YIM 123512</strain>
    </source>
</reference>
<dbReference type="RefSeq" id="WP_160877497.1">
    <property type="nucleotide sequence ID" value="NZ_WUEK01000005.1"/>
</dbReference>
<name>A0A6L7F073_9ACTN</name>
<organism evidence="4 5">
    <name type="scientific">Nocardioides flavescens</name>
    <dbReference type="NCBI Taxonomy" id="2691959"/>
    <lineage>
        <taxon>Bacteria</taxon>
        <taxon>Bacillati</taxon>
        <taxon>Actinomycetota</taxon>
        <taxon>Actinomycetes</taxon>
        <taxon>Propionibacteriales</taxon>
        <taxon>Nocardioidaceae</taxon>
        <taxon>Nocardioides</taxon>
    </lineage>
</organism>
<evidence type="ECO:0000259" key="3">
    <source>
        <dbReference type="Pfam" id="PF16640"/>
    </source>
</evidence>
<dbReference type="InterPro" id="IPR032109">
    <property type="entry name" value="Big_3_5"/>
</dbReference>
<feature type="signal peptide" evidence="1">
    <location>
        <begin position="1"/>
        <end position="30"/>
    </location>
</feature>
<evidence type="ECO:0000313" key="4">
    <source>
        <dbReference type="EMBL" id="MXG89731.1"/>
    </source>
</evidence>
<feature type="chain" id="PRO_5038449289" evidence="1">
    <location>
        <begin position="31"/>
        <end position="1010"/>
    </location>
</feature>
<dbReference type="Proteomes" id="UP000473325">
    <property type="component" value="Unassembled WGS sequence"/>
</dbReference>
<dbReference type="Pfam" id="PF01425">
    <property type="entry name" value="Amidase"/>
    <property type="match status" value="1"/>
</dbReference>
<evidence type="ECO:0000313" key="5">
    <source>
        <dbReference type="Proteomes" id="UP000473325"/>
    </source>
</evidence>
<feature type="domain" description="Bacterial Ig-like" evidence="3">
    <location>
        <begin position="833"/>
        <end position="913"/>
    </location>
</feature>
<dbReference type="PANTHER" id="PTHR42678">
    <property type="entry name" value="AMIDASE"/>
    <property type="match status" value="1"/>
</dbReference>
<keyword evidence="5" id="KW-1185">Reference proteome</keyword>
<accession>A0A6L7F073</accession>
<dbReference type="GO" id="GO:0005975">
    <property type="term" value="P:carbohydrate metabolic process"/>
    <property type="evidence" value="ECO:0007669"/>
    <property type="project" value="UniProtKB-ARBA"/>
</dbReference>
<dbReference type="SUPFAM" id="SSF75304">
    <property type="entry name" value="Amidase signature (AS) enzymes"/>
    <property type="match status" value="1"/>
</dbReference>
<evidence type="ECO:0000256" key="1">
    <source>
        <dbReference type="SAM" id="SignalP"/>
    </source>
</evidence>
<dbReference type="EMBL" id="WUEK01000005">
    <property type="protein sequence ID" value="MXG89731.1"/>
    <property type="molecule type" value="Genomic_DNA"/>
</dbReference>
<comment type="caution">
    <text evidence="4">The sequence shown here is derived from an EMBL/GenBank/DDBJ whole genome shotgun (WGS) entry which is preliminary data.</text>
</comment>
<feature type="domain" description="Amidase" evidence="2">
    <location>
        <begin position="345"/>
        <end position="796"/>
    </location>
</feature>
<gene>
    <name evidence="4" type="ORF">GRQ65_09230</name>
</gene>
<sequence>MPISPRARASTRFAALPVAAALGLSALAVAPSASGITSVTTTGTNATVNVNDARRPGLDTGSIRNISLARAEGIGSLFLHVDGPAASAPRMNDQMLRGFGLTASTPGSYRSTKAVRLGDVLVTRKLQVGAATSTATFFDTFTNTSTAPVTIEVSFGGSLGYGTATNAGPITASTDGDAVVEPTDTWVVSTPTPTTLRPIGLVVGSGVDSLADQQSDPFTTPYVATGSRANDLGFVRELTIAPGQTQSLAQYVVIGAVNDAQISANTASAAATPDFSALTLDEICTLQNWDISSYAAACVGAEPLQLPDAEPSATPSTDVAYDVTGKTIAALQADLRAGRVTSVQITKAYLDRIEAYDDGALGFHAFITVAKDAVAQALAADRARAAGRDDDLLGIPIALKDLYDTKDMPTSGGTLALADWQPGKDAWQVAKLREAGAVIIGKTNLSEFANSGSFSESGLEQTWNALYPSKTSFGSSGGSATAVGADLAAAAMGTQTGVSLYAPSTGASLSTFRGTDGLTSTNGVMPLTWATDYAGPMAKSVTDLASMLDAVATRTTGNDPDDLLTSRVDNSLRPAEWKSALRPDALRGKTIGYVPAGFQSLLVTDENAGLVALAQARAAIEAAGGTLVALPAGSSATAPVQPAAADYPTTGNPGAEGWERYIAESRPATFPLTTKQLMESPKNLPYNVSGNYTQQPMDDASVANLLARRDAYKASAATWMDTAFGTPVDAVIYPGFLTSIGNNDTSTATLTSDRASGVITQTVGLPTAIIPIGRNDEGQSNSVQIVGRAWSDASVLGMAYAVEQQTAGRQATTFAPALPWTGPAASTTSVSLGTTGVTFGSSTTATVAVAADPSATGSVSVAVAGRTVTGTLAGGRATLTLPADLPVGTHLVTASYAGSPTVAASQATATLKVAKAAPGLTVKVKKKAKAKRTGRVTLKVAVSPAPAGGTVLVLDGSRVVRTVSLPADGTRTVRLKKLSAGKHKLTVQVVSTAEYDAATSAPITLRVRKR</sequence>
<dbReference type="AlphaFoldDB" id="A0A6L7F073"/>
<dbReference type="PANTHER" id="PTHR42678:SF34">
    <property type="entry name" value="OS04G0183300 PROTEIN"/>
    <property type="match status" value="1"/>
</dbReference>
<feature type="domain" description="Bacterial Ig-like" evidence="3">
    <location>
        <begin position="931"/>
        <end position="1007"/>
    </location>
</feature>
<proteinExistence type="predicted"/>
<dbReference type="InterPro" id="IPR036928">
    <property type="entry name" value="AS_sf"/>
</dbReference>